<evidence type="ECO:0000256" key="1">
    <source>
        <dbReference type="ARBA" id="ARBA00022801"/>
    </source>
</evidence>
<dbReference type="InterPro" id="IPR000340">
    <property type="entry name" value="Dual-sp_phosphatase_cat-dom"/>
</dbReference>
<dbReference type="PROSITE" id="PS50056">
    <property type="entry name" value="TYR_PHOSPHATASE_2"/>
    <property type="match status" value="1"/>
</dbReference>
<dbReference type="AlphaFoldDB" id="A0A1F7YLA5"/>
<dbReference type="SUPFAM" id="SSF52799">
    <property type="entry name" value="(Phosphotyrosine protein) phosphatases II"/>
    <property type="match status" value="1"/>
</dbReference>
<name>A0A1F7YLA5_9BACT</name>
<dbReference type="PANTHER" id="PTHR46274">
    <property type="entry name" value="PHOSPHATIDYLINOSITOL PHOSPHATASE"/>
    <property type="match status" value="1"/>
</dbReference>
<dbReference type="InterPro" id="IPR029021">
    <property type="entry name" value="Prot-tyrosine_phosphatase-like"/>
</dbReference>
<comment type="caution">
    <text evidence="5">The sequence shown here is derived from an EMBL/GenBank/DDBJ whole genome shotgun (WGS) entry which is preliminary data.</text>
</comment>
<evidence type="ECO:0000313" key="5">
    <source>
        <dbReference type="EMBL" id="OGM27980.1"/>
    </source>
</evidence>
<dbReference type="Pfam" id="PF00782">
    <property type="entry name" value="DSPc"/>
    <property type="match status" value="1"/>
</dbReference>
<gene>
    <name evidence="5" type="ORF">A2627_00350</name>
</gene>
<dbReference type="PROSITE" id="PS50054">
    <property type="entry name" value="TYR_PHOSPHATASE_DUAL"/>
    <property type="match status" value="1"/>
</dbReference>
<sequence>MKDHATDYSQITEQIFIGSDLCRGLYCPLHSVEFKKLGICAEVNLEIERNETPTPGVDTYIWLPTPDLHAPTQDQLAIGSSAIGEMVGLGNKIYVHCKEGLGRSPTMVVAYLVRYKGMQVDKSIDFIAQRRPGIHIEDSQRMALVEFSKKWSK</sequence>
<keyword evidence="2" id="KW-0904">Protein phosphatase</keyword>
<dbReference type="InterPro" id="IPR020422">
    <property type="entry name" value="TYR_PHOSPHATASE_DUAL_dom"/>
</dbReference>
<dbReference type="FunFam" id="3.90.190.10:FF:000157">
    <property type="entry name" value="Protein-tyrosine phosphatase"/>
    <property type="match status" value="1"/>
</dbReference>
<evidence type="ECO:0000259" key="3">
    <source>
        <dbReference type="PROSITE" id="PS50054"/>
    </source>
</evidence>
<evidence type="ECO:0000259" key="4">
    <source>
        <dbReference type="PROSITE" id="PS50056"/>
    </source>
</evidence>
<organism evidence="5 6">
    <name type="scientific">Candidatus Woesebacteria bacterium RIFCSPHIGHO2_01_FULL_39_28</name>
    <dbReference type="NCBI Taxonomy" id="1802496"/>
    <lineage>
        <taxon>Bacteria</taxon>
        <taxon>Candidatus Woeseibacteriota</taxon>
    </lineage>
</organism>
<dbReference type="GO" id="GO:0004721">
    <property type="term" value="F:phosphoprotein phosphatase activity"/>
    <property type="evidence" value="ECO:0007669"/>
    <property type="project" value="UniProtKB-KW"/>
</dbReference>
<evidence type="ECO:0008006" key="7">
    <source>
        <dbReference type="Google" id="ProtNLM"/>
    </source>
</evidence>
<evidence type="ECO:0000313" key="6">
    <source>
        <dbReference type="Proteomes" id="UP000178851"/>
    </source>
</evidence>
<feature type="domain" description="Tyrosine specific protein phosphatases" evidence="4">
    <location>
        <begin position="90"/>
        <end position="142"/>
    </location>
</feature>
<dbReference type="Proteomes" id="UP000178851">
    <property type="component" value="Unassembled WGS sequence"/>
</dbReference>
<dbReference type="PANTHER" id="PTHR46274:SF6">
    <property type="entry name" value="TYR_PHOSPHATASE_2 DOMAIN-CONTAINING PROTEIN"/>
    <property type="match status" value="1"/>
</dbReference>
<feature type="domain" description="Tyrosine-protein phosphatase" evidence="3">
    <location>
        <begin position="7"/>
        <end position="153"/>
    </location>
</feature>
<dbReference type="EMBL" id="MGGI01000001">
    <property type="protein sequence ID" value="OGM27980.1"/>
    <property type="molecule type" value="Genomic_DNA"/>
</dbReference>
<dbReference type="InterPro" id="IPR000387">
    <property type="entry name" value="Tyr_Pase_dom"/>
</dbReference>
<evidence type="ECO:0000256" key="2">
    <source>
        <dbReference type="ARBA" id="ARBA00022912"/>
    </source>
</evidence>
<protein>
    <recommendedName>
        <fullName evidence="7">Tyrosine specific protein phosphatases domain-containing protein</fullName>
    </recommendedName>
</protein>
<dbReference type="PROSITE" id="PS00383">
    <property type="entry name" value="TYR_PHOSPHATASE_1"/>
    <property type="match status" value="1"/>
</dbReference>
<reference evidence="5 6" key="1">
    <citation type="journal article" date="2016" name="Nat. Commun.">
        <title>Thousands of microbial genomes shed light on interconnected biogeochemical processes in an aquifer system.</title>
        <authorList>
            <person name="Anantharaman K."/>
            <person name="Brown C.T."/>
            <person name="Hug L.A."/>
            <person name="Sharon I."/>
            <person name="Castelle C.J."/>
            <person name="Probst A.J."/>
            <person name="Thomas B.C."/>
            <person name="Singh A."/>
            <person name="Wilkins M.J."/>
            <person name="Karaoz U."/>
            <person name="Brodie E.L."/>
            <person name="Williams K.H."/>
            <person name="Hubbard S.S."/>
            <person name="Banfield J.F."/>
        </authorList>
    </citation>
    <scope>NUCLEOTIDE SEQUENCE [LARGE SCALE GENOMIC DNA]</scope>
</reference>
<dbReference type="SMART" id="SM00195">
    <property type="entry name" value="DSPc"/>
    <property type="match status" value="1"/>
</dbReference>
<dbReference type="Gene3D" id="3.90.190.10">
    <property type="entry name" value="Protein tyrosine phosphatase superfamily"/>
    <property type="match status" value="1"/>
</dbReference>
<proteinExistence type="predicted"/>
<keyword evidence="1" id="KW-0378">Hydrolase</keyword>
<dbReference type="InterPro" id="IPR016130">
    <property type="entry name" value="Tyr_Pase_AS"/>
</dbReference>
<accession>A0A1F7YLA5</accession>